<feature type="chain" id="PRO_5002959039" description="PDZ domain-containing protein" evidence="1">
    <location>
        <begin position="20"/>
        <end position="360"/>
    </location>
</feature>
<gene>
    <name evidence="3" type="ORF">HCAN_1269</name>
</gene>
<feature type="signal peptide" evidence="1">
    <location>
        <begin position="1"/>
        <end position="19"/>
    </location>
</feature>
<dbReference type="Proteomes" id="UP000007032">
    <property type="component" value="Chromosome"/>
</dbReference>
<dbReference type="SUPFAM" id="SSF50156">
    <property type="entry name" value="PDZ domain-like"/>
    <property type="match status" value="1"/>
</dbReference>
<feature type="domain" description="PDZ" evidence="2">
    <location>
        <begin position="253"/>
        <end position="311"/>
    </location>
</feature>
<dbReference type="STRING" id="537970.HCAN_1269"/>
<dbReference type="PROSITE" id="PS50106">
    <property type="entry name" value="PDZ"/>
    <property type="match status" value="1"/>
</dbReference>
<dbReference type="Pfam" id="PF24314">
    <property type="entry name" value="DUF7488"/>
    <property type="match status" value="1"/>
</dbReference>
<accession>C5ZXW0</accession>
<dbReference type="eggNOG" id="COG0265">
    <property type="taxonomic scope" value="Bacteria"/>
</dbReference>
<dbReference type="HOGENOM" id="CLU_066393_0_0_7"/>
<dbReference type="InterPro" id="IPR001478">
    <property type="entry name" value="PDZ"/>
</dbReference>
<evidence type="ECO:0000313" key="4">
    <source>
        <dbReference type="Proteomes" id="UP000007032"/>
    </source>
</evidence>
<sequence>MKKILLLICSLILSVKLVAYDFSACQAKATLSMEKIGQSYGIAIKPLQKDAKLPTKSILFFYSPNAAPKGYKILKHDPFLGFYLLESKTNLSPISLKEINNEMLEDETASITPANNVSGKISTRMQSPIDFATLNVPTFQNSLINTICEQSYGIGIGKNQFLEKKYLDRFINNPIYYGDIGIRVFQNPQDRVEVNLIDPFFNNNPFEYGDIIMMINGEAIPNVSQFNRVVLDLKEGSTIPVRIERNGIVQNLSVKVDKRRGGMLLKEDFFERVGIEISNDFTITQVLPSAKNGFEKLEVGDKVLRINQKDVPQNYDSIIRFLGDYVNDRQKWLISRDDFQFFIEVNTQKAKNDRETSFPF</sequence>
<evidence type="ECO:0000259" key="2">
    <source>
        <dbReference type="PROSITE" id="PS50106"/>
    </source>
</evidence>
<dbReference type="Gene3D" id="2.30.42.10">
    <property type="match status" value="1"/>
</dbReference>
<protein>
    <recommendedName>
        <fullName evidence="2">PDZ domain-containing protein</fullName>
    </recommendedName>
</protein>
<dbReference type="InterPro" id="IPR036034">
    <property type="entry name" value="PDZ_sf"/>
</dbReference>
<dbReference type="OrthoDB" id="5338305at2"/>
<proteinExistence type="predicted"/>
<organism evidence="3 4">
    <name type="scientific">Helicobacter canadensis MIT 98-5491</name>
    <dbReference type="NCBI Taxonomy" id="537970"/>
    <lineage>
        <taxon>Bacteria</taxon>
        <taxon>Pseudomonadati</taxon>
        <taxon>Campylobacterota</taxon>
        <taxon>Epsilonproteobacteria</taxon>
        <taxon>Campylobacterales</taxon>
        <taxon>Helicobacteraceae</taxon>
        <taxon>Helicobacter</taxon>
    </lineage>
</organism>
<dbReference type="EMBL" id="CM000776">
    <property type="protein sequence ID" value="EES89978.1"/>
    <property type="molecule type" value="Genomic_DNA"/>
</dbReference>
<dbReference type="InterPro" id="IPR055911">
    <property type="entry name" value="DUF7488"/>
</dbReference>
<keyword evidence="4" id="KW-1185">Reference proteome</keyword>
<evidence type="ECO:0000313" key="3">
    <source>
        <dbReference type="EMBL" id="EES89978.1"/>
    </source>
</evidence>
<reference evidence="3 4" key="1">
    <citation type="journal article" date="2009" name="J. Bacteriol.">
        <title>Genome sequence of the emerging pathogen Helicobacter canadensis.</title>
        <authorList>
            <person name="Loman N.J."/>
            <person name="Snyder L.A."/>
            <person name="Linton J.D."/>
            <person name="Langdon R."/>
            <person name="Lawson A.J."/>
            <person name="Weinstock G.M."/>
            <person name="Wren B.W."/>
            <person name="Pallen M.J."/>
        </authorList>
    </citation>
    <scope>NUCLEOTIDE SEQUENCE [LARGE SCALE GENOMIC DNA]</scope>
    <source>
        <strain evidence="3 4">MIT 98-5491</strain>
    </source>
</reference>
<name>C5ZXW0_9HELI</name>
<evidence type="ECO:0000256" key="1">
    <source>
        <dbReference type="SAM" id="SignalP"/>
    </source>
</evidence>
<dbReference type="Pfam" id="PF13180">
    <property type="entry name" value="PDZ_2"/>
    <property type="match status" value="1"/>
</dbReference>
<dbReference type="RefSeq" id="WP_006656318.1">
    <property type="nucleotide sequence ID" value="NZ_CM000776.2"/>
</dbReference>
<keyword evidence="1" id="KW-0732">Signal</keyword>
<dbReference type="AlphaFoldDB" id="C5ZXW0"/>